<organism evidence="1 2">
    <name type="scientific">Desulfitobacterium hafniense (strain Y51)</name>
    <dbReference type="NCBI Taxonomy" id="138119"/>
    <lineage>
        <taxon>Bacteria</taxon>
        <taxon>Bacillati</taxon>
        <taxon>Bacillota</taxon>
        <taxon>Clostridia</taxon>
        <taxon>Eubacteriales</taxon>
        <taxon>Desulfitobacteriaceae</taxon>
        <taxon>Desulfitobacterium</taxon>
    </lineage>
</organism>
<evidence type="ECO:0000313" key="1">
    <source>
        <dbReference type="EMBL" id="BAE85003.1"/>
    </source>
</evidence>
<dbReference type="Proteomes" id="UP000001946">
    <property type="component" value="Chromosome"/>
</dbReference>
<reference evidence="1 2" key="1">
    <citation type="journal article" date="2006" name="J. Bacteriol.">
        <title>Complete genome sequence of the dehalorespiring bacterium Desulfitobacterium hafniense Y51 and comparison with Dehalococcoides ethenogenes 195.</title>
        <authorList>
            <person name="Nonaka H."/>
            <person name="Keresztes G."/>
            <person name="Shinoda Y."/>
            <person name="Ikenaga Y."/>
            <person name="Abe M."/>
            <person name="Naito K."/>
            <person name="Inatomi K."/>
            <person name="Furukawa K."/>
            <person name="Inui M."/>
            <person name="Yukawa H."/>
        </authorList>
    </citation>
    <scope>NUCLEOTIDE SEQUENCE [LARGE SCALE GENOMIC DNA]</scope>
    <source>
        <strain evidence="1 2">Y51</strain>
    </source>
</reference>
<dbReference type="KEGG" id="dsy:DSY3214"/>
<evidence type="ECO:0000313" key="2">
    <source>
        <dbReference type="Proteomes" id="UP000001946"/>
    </source>
</evidence>
<dbReference type="EMBL" id="AP008230">
    <property type="protein sequence ID" value="BAE85003.1"/>
    <property type="molecule type" value="Genomic_DNA"/>
</dbReference>
<sequence length="98" mass="11134">MICRRPSFCYLPGCLLQQPILRFLSKFYSFFCLTSYSPERRHDRSFASSYNLQAPAPGLGFSGLLDLILPGTAAKPFGFCPEFVISALILYYENLMTF</sequence>
<dbReference type="HOGENOM" id="CLU_2329177_0_0_9"/>
<gene>
    <name evidence="1" type="ordered locus">DSY3214</name>
</gene>
<keyword evidence="2" id="KW-1185">Reference proteome</keyword>
<name>Q24SI9_DESHY</name>
<dbReference type="AlphaFoldDB" id="Q24SI9"/>
<protein>
    <submittedName>
        <fullName evidence="1">Uncharacterized protein</fullName>
    </submittedName>
</protein>
<accession>Q24SI9</accession>
<proteinExistence type="predicted"/>